<dbReference type="AlphaFoldDB" id="A0A7J7KXS4"/>
<dbReference type="Pfam" id="PF00012">
    <property type="entry name" value="HSP70"/>
    <property type="match status" value="1"/>
</dbReference>
<accession>A0A7J7KXS4</accession>
<dbReference type="OrthoDB" id="1421792at2759"/>
<dbReference type="SUPFAM" id="SSF100920">
    <property type="entry name" value="Heat shock protein 70kD (HSP70), peptide-binding domain"/>
    <property type="match status" value="1"/>
</dbReference>
<dbReference type="GO" id="GO:0005524">
    <property type="term" value="F:ATP binding"/>
    <property type="evidence" value="ECO:0007669"/>
    <property type="project" value="UniProtKB-KW"/>
</dbReference>
<sequence length="70" mass="7612">MWSTTTCDNQMEALIVAYEGEGMEVNENCILGYLKIMGIPSAPKGIPEISVCMDLDASNVLRVFAEDVSP</sequence>
<reference evidence="3 4" key="1">
    <citation type="journal article" date="2020" name="IScience">
        <title>Genome Sequencing of the Endangered Kingdonia uniflora (Circaeasteraceae, Ranunculales) Reveals Potential Mechanisms of Evolutionary Specialization.</title>
        <authorList>
            <person name="Sun Y."/>
            <person name="Deng T."/>
            <person name="Zhang A."/>
            <person name="Moore M.J."/>
            <person name="Landis J.B."/>
            <person name="Lin N."/>
            <person name="Zhang H."/>
            <person name="Zhang X."/>
            <person name="Huang J."/>
            <person name="Zhang X."/>
            <person name="Sun H."/>
            <person name="Wang H."/>
        </authorList>
    </citation>
    <scope>NUCLEOTIDE SEQUENCE [LARGE SCALE GENOMIC DNA]</scope>
    <source>
        <strain evidence="3">TB1705</strain>
        <tissue evidence="3">Leaf</tissue>
    </source>
</reference>
<dbReference type="Proteomes" id="UP000541444">
    <property type="component" value="Unassembled WGS sequence"/>
</dbReference>
<comment type="caution">
    <text evidence="3">The sequence shown here is derived from an EMBL/GenBank/DDBJ whole genome shotgun (WGS) entry which is preliminary data.</text>
</comment>
<evidence type="ECO:0000313" key="4">
    <source>
        <dbReference type="Proteomes" id="UP000541444"/>
    </source>
</evidence>
<keyword evidence="1" id="KW-0547">Nucleotide-binding</keyword>
<dbReference type="InterPro" id="IPR029047">
    <property type="entry name" value="HSP70_peptide-bd_sf"/>
</dbReference>
<keyword evidence="4" id="KW-1185">Reference proteome</keyword>
<dbReference type="Gene3D" id="2.60.34.10">
    <property type="entry name" value="Substrate Binding Domain Of DNAk, Chain A, domain 1"/>
    <property type="match status" value="1"/>
</dbReference>
<evidence type="ECO:0000313" key="3">
    <source>
        <dbReference type="EMBL" id="KAF6135074.1"/>
    </source>
</evidence>
<dbReference type="InterPro" id="IPR013126">
    <property type="entry name" value="Hsp_70_fam"/>
</dbReference>
<proteinExistence type="predicted"/>
<evidence type="ECO:0000256" key="1">
    <source>
        <dbReference type="ARBA" id="ARBA00022741"/>
    </source>
</evidence>
<protein>
    <submittedName>
        <fullName evidence="3">Uncharacterized protein</fullName>
    </submittedName>
</protein>
<gene>
    <name evidence="3" type="ORF">GIB67_040385</name>
</gene>
<name>A0A7J7KXS4_9MAGN</name>
<dbReference type="EMBL" id="JACGCM010002813">
    <property type="protein sequence ID" value="KAF6135074.1"/>
    <property type="molecule type" value="Genomic_DNA"/>
</dbReference>
<keyword evidence="2" id="KW-0067">ATP-binding</keyword>
<dbReference type="GO" id="GO:0140662">
    <property type="term" value="F:ATP-dependent protein folding chaperone"/>
    <property type="evidence" value="ECO:0007669"/>
    <property type="project" value="InterPro"/>
</dbReference>
<evidence type="ECO:0000256" key="2">
    <source>
        <dbReference type="ARBA" id="ARBA00022840"/>
    </source>
</evidence>
<dbReference type="PANTHER" id="PTHR19375">
    <property type="entry name" value="HEAT SHOCK PROTEIN 70KDA"/>
    <property type="match status" value="1"/>
</dbReference>
<organism evidence="3 4">
    <name type="scientific">Kingdonia uniflora</name>
    <dbReference type="NCBI Taxonomy" id="39325"/>
    <lineage>
        <taxon>Eukaryota</taxon>
        <taxon>Viridiplantae</taxon>
        <taxon>Streptophyta</taxon>
        <taxon>Embryophyta</taxon>
        <taxon>Tracheophyta</taxon>
        <taxon>Spermatophyta</taxon>
        <taxon>Magnoliopsida</taxon>
        <taxon>Ranunculales</taxon>
        <taxon>Circaeasteraceae</taxon>
        <taxon>Kingdonia</taxon>
    </lineage>
</organism>